<reference evidence="8 9" key="2">
    <citation type="journal article" date="2008" name="Science">
        <title>Environmental genomics reveals a single-species ecosystem deep within Earth.</title>
        <authorList>
            <person name="Chivian D."/>
            <person name="Brodie E.L."/>
            <person name="Alm E.J."/>
            <person name="Culley D.E."/>
            <person name="Dehal P.S."/>
            <person name="Desantis T.Z."/>
            <person name="Gihring T.M."/>
            <person name="Lapidus A."/>
            <person name="Lin L.H."/>
            <person name="Lowry S.R."/>
            <person name="Moser D.P."/>
            <person name="Richardson P.M."/>
            <person name="Southam G."/>
            <person name="Wanger G."/>
            <person name="Pratt L.M."/>
            <person name="Andersen G.L."/>
            <person name="Hazen T.C."/>
            <person name="Brockman F.J."/>
            <person name="Arkin A.P."/>
            <person name="Onstott T.C."/>
        </authorList>
    </citation>
    <scope>NUCLEOTIDE SEQUENCE [LARGE SCALE GENOMIC DNA]</scope>
    <source>
        <strain evidence="8 9">MP104C</strain>
    </source>
</reference>
<evidence type="ECO:0000256" key="2">
    <source>
        <dbReference type="ARBA" id="ARBA00006386"/>
    </source>
</evidence>
<dbReference type="AlphaFoldDB" id="B1I5U4"/>
<dbReference type="HOGENOM" id="CLU_058185_0_0_9"/>
<evidence type="ECO:0000256" key="5">
    <source>
        <dbReference type="ARBA" id="ARBA00022989"/>
    </source>
</evidence>
<feature type="transmembrane region" description="Helical" evidence="7">
    <location>
        <begin position="93"/>
        <end position="112"/>
    </location>
</feature>
<evidence type="ECO:0000256" key="1">
    <source>
        <dbReference type="ARBA" id="ARBA00004651"/>
    </source>
</evidence>
<accession>B1I5U4</accession>
<name>B1I5U4_DESAP</name>
<evidence type="ECO:0000313" key="8">
    <source>
        <dbReference type="EMBL" id="ACA60392.1"/>
    </source>
</evidence>
<reference evidence="9" key="1">
    <citation type="submission" date="2007-10" db="EMBL/GenBank/DDBJ databases">
        <title>Complete sequence of chromosome of Desulforudis audaxviator MP104C.</title>
        <authorList>
            <person name="Copeland A."/>
            <person name="Lucas S."/>
            <person name="Lapidus A."/>
            <person name="Barry K."/>
            <person name="Glavina del Rio T."/>
            <person name="Dalin E."/>
            <person name="Tice H."/>
            <person name="Bruce D."/>
            <person name="Pitluck S."/>
            <person name="Lowry S.R."/>
            <person name="Larimer F."/>
            <person name="Land M.L."/>
            <person name="Hauser L."/>
            <person name="Kyrpides N."/>
            <person name="Ivanova N.N."/>
            <person name="Richardson P."/>
        </authorList>
    </citation>
    <scope>NUCLEOTIDE SEQUENCE [LARGE SCALE GENOMIC DNA]</scope>
    <source>
        <strain evidence="9">MP104C</strain>
    </source>
</reference>
<keyword evidence="3" id="KW-1003">Cell membrane</keyword>
<dbReference type="OrthoDB" id="9777774at2"/>
<feature type="transmembrane region" description="Helical" evidence="7">
    <location>
        <begin position="227"/>
        <end position="247"/>
    </location>
</feature>
<keyword evidence="4 7" id="KW-0812">Transmembrane</keyword>
<sequence length="350" mass="35968">MEYLCSGYRELMEYLTLHTLTCLVPAFFIAGGIAVAVSSAAVLKYFGPTANKYVSYGVASVSGTVLAVCSCTILPLFAGIYRKGSGLGPAITFLYAGPAINLLAIVFTARLLGFDLGAGRAVGAVVFAVVIGLAMSVLYRREEAAKAGAAAAAGQGFNPAAGTGAGKPPAQTLAFFLILVAVLLAGSWGLPHLTYLAVLGGLLAALGLVLAVWFTREEVVEWLRETFTLGRLIVPVLLVGVFLAGALKAVVPDAWVAAAVGGNSLQANLLASVVGALMYFSTLTEVPLVKALLDMGMGKGPALALLLAGPALSLPNMLVIRNILGTKKALTYIGLVVVAATTTGMVFGRF</sequence>
<feature type="transmembrane region" description="Helical" evidence="7">
    <location>
        <begin position="53"/>
        <end position="81"/>
    </location>
</feature>
<feature type="transmembrane region" description="Helical" evidence="7">
    <location>
        <begin position="20"/>
        <end position="47"/>
    </location>
</feature>
<organism evidence="8 9">
    <name type="scientific">Desulforudis audaxviator (strain MP104C)</name>
    <dbReference type="NCBI Taxonomy" id="477974"/>
    <lineage>
        <taxon>Bacteria</taxon>
        <taxon>Bacillati</taxon>
        <taxon>Bacillota</taxon>
        <taxon>Clostridia</taxon>
        <taxon>Thermoanaerobacterales</taxon>
        <taxon>Candidatus Desulforudaceae</taxon>
        <taxon>Candidatus Desulforudis</taxon>
    </lineage>
</organism>
<keyword evidence="5 7" id="KW-1133">Transmembrane helix</keyword>
<dbReference type="GO" id="GO:0005886">
    <property type="term" value="C:plasma membrane"/>
    <property type="evidence" value="ECO:0007669"/>
    <property type="project" value="UniProtKB-SubCell"/>
</dbReference>
<dbReference type="STRING" id="477974.Daud_1899"/>
<feature type="transmembrane region" description="Helical" evidence="7">
    <location>
        <begin position="118"/>
        <end position="139"/>
    </location>
</feature>
<feature type="transmembrane region" description="Helical" evidence="7">
    <location>
        <begin position="301"/>
        <end position="323"/>
    </location>
</feature>
<keyword evidence="6 7" id="KW-0472">Membrane</keyword>
<proteinExistence type="inferred from homology"/>
<dbReference type="eggNOG" id="COG0701">
    <property type="taxonomic scope" value="Bacteria"/>
</dbReference>
<feature type="transmembrane region" description="Helical" evidence="7">
    <location>
        <begin position="173"/>
        <end position="190"/>
    </location>
</feature>
<comment type="similarity">
    <text evidence="2">Belongs to the UPF0718 family.</text>
</comment>
<evidence type="ECO:0000256" key="6">
    <source>
        <dbReference type="ARBA" id="ARBA00023136"/>
    </source>
</evidence>
<evidence type="ECO:0000256" key="4">
    <source>
        <dbReference type="ARBA" id="ARBA00022692"/>
    </source>
</evidence>
<dbReference type="PANTHER" id="PTHR43299">
    <property type="entry name" value="UPF0718 PROTEIN YRAQ"/>
    <property type="match status" value="1"/>
</dbReference>
<feature type="transmembrane region" description="Helical" evidence="7">
    <location>
        <begin position="267"/>
        <end position="289"/>
    </location>
</feature>
<evidence type="ECO:0000313" key="9">
    <source>
        <dbReference type="Proteomes" id="UP000008544"/>
    </source>
</evidence>
<dbReference type="Pfam" id="PF03773">
    <property type="entry name" value="ArsP_1"/>
    <property type="match status" value="1"/>
</dbReference>
<gene>
    <name evidence="8" type="ordered locus">Daud_1899</name>
</gene>
<evidence type="ECO:0000256" key="3">
    <source>
        <dbReference type="ARBA" id="ARBA00022475"/>
    </source>
</evidence>
<protein>
    <submittedName>
        <fullName evidence="8">Permease</fullName>
    </submittedName>
</protein>
<dbReference type="Proteomes" id="UP000008544">
    <property type="component" value="Chromosome"/>
</dbReference>
<dbReference type="PANTHER" id="PTHR43299:SF1">
    <property type="entry name" value="UPF0718 PROTEIN YRAQ"/>
    <property type="match status" value="1"/>
</dbReference>
<dbReference type="EMBL" id="CP000860">
    <property type="protein sequence ID" value="ACA60392.1"/>
    <property type="molecule type" value="Genomic_DNA"/>
</dbReference>
<feature type="transmembrane region" description="Helical" evidence="7">
    <location>
        <begin position="329"/>
        <end position="348"/>
    </location>
</feature>
<dbReference type="RefSeq" id="WP_012302968.1">
    <property type="nucleotide sequence ID" value="NC_010424.1"/>
</dbReference>
<keyword evidence="9" id="KW-1185">Reference proteome</keyword>
<dbReference type="InterPro" id="IPR005524">
    <property type="entry name" value="DUF318"/>
</dbReference>
<evidence type="ECO:0000256" key="7">
    <source>
        <dbReference type="SAM" id="Phobius"/>
    </source>
</evidence>
<comment type="subcellular location">
    <subcellularLocation>
        <location evidence="1">Cell membrane</location>
        <topology evidence="1">Multi-pass membrane protein</topology>
    </subcellularLocation>
</comment>
<feature type="transmembrane region" description="Helical" evidence="7">
    <location>
        <begin position="196"/>
        <end position="215"/>
    </location>
</feature>
<dbReference type="KEGG" id="dau:Daud_1899"/>